<gene>
    <name evidence="2" type="ORF">PECUL_23A036507</name>
</gene>
<evidence type="ECO:0000313" key="3">
    <source>
        <dbReference type="Proteomes" id="UP001295444"/>
    </source>
</evidence>
<organism evidence="2 3">
    <name type="scientific">Pelobates cultripes</name>
    <name type="common">Western spadefoot toad</name>
    <dbReference type="NCBI Taxonomy" id="61616"/>
    <lineage>
        <taxon>Eukaryota</taxon>
        <taxon>Metazoa</taxon>
        <taxon>Chordata</taxon>
        <taxon>Craniata</taxon>
        <taxon>Vertebrata</taxon>
        <taxon>Euteleostomi</taxon>
        <taxon>Amphibia</taxon>
        <taxon>Batrachia</taxon>
        <taxon>Anura</taxon>
        <taxon>Pelobatoidea</taxon>
        <taxon>Pelobatidae</taxon>
        <taxon>Pelobates</taxon>
    </lineage>
</organism>
<dbReference type="AlphaFoldDB" id="A0AAD1VUF6"/>
<feature type="compositionally biased region" description="Polar residues" evidence="1">
    <location>
        <begin position="124"/>
        <end position="136"/>
    </location>
</feature>
<name>A0AAD1VUF6_PELCU</name>
<evidence type="ECO:0000313" key="2">
    <source>
        <dbReference type="EMBL" id="CAH2248613.1"/>
    </source>
</evidence>
<evidence type="ECO:0000256" key="1">
    <source>
        <dbReference type="SAM" id="MobiDB-lite"/>
    </source>
</evidence>
<feature type="compositionally biased region" description="Polar residues" evidence="1">
    <location>
        <begin position="48"/>
        <end position="58"/>
    </location>
</feature>
<proteinExistence type="predicted"/>
<accession>A0AAD1VUF6</accession>
<keyword evidence="3" id="KW-1185">Reference proteome</keyword>
<dbReference type="EMBL" id="OW240913">
    <property type="protein sequence ID" value="CAH2248613.1"/>
    <property type="molecule type" value="Genomic_DNA"/>
</dbReference>
<feature type="compositionally biased region" description="Polar residues" evidence="1">
    <location>
        <begin position="84"/>
        <end position="93"/>
    </location>
</feature>
<sequence length="142" mass="14513">SGDSDPLEAVLGFGGCGLPRRGAGWMAATITTYPAATCRYQVSGPGGSTRSPLGQAQATRCPKRPEQSGPTSCTGGDPGHITHSAGTTGTTGDPISPPILAENIKAGSTRNQKGKVKVDHPLQDLNTASKWRTQNGGVPFSI</sequence>
<feature type="non-terminal residue" evidence="2">
    <location>
        <position position="1"/>
    </location>
</feature>
<reference evidence="2" key="1">
    <citation type="submission" date="2022-03" db="EMBL/GenBank/DDBJ databases">
        <authorList>
            <person name="Alioto T."/>
            <person name="Alioto T."/>
            <person name="Gomez Garrido J."/>
        </authorList>
    </citation>
    <scope>NUCLEOTIDE SEQUENCE</scope>
</reference>
<protein>
    <submittedName>
        <fullName evidence="2">Uncharacterized protein</fullName>
    </submittedName>
</protein>
<feature type="region of interest" description="Disordered" evidence="1">
    <location>
        <begin position="41"/>
        <end position="142"/>
    </location>
</feature>
<dbReference type="Proteomes" id="UP001295444">
    <property type="component" value="Chromosome 02"/>
</dbReference>